<dbReference type="Pfam" id="PF03160">
    <property type="entry name" value="Calx-beta"/>
    <property type="match status" value="5"/>
</dbReference>
<dbReference type="InterPro" id="IPR011049">
    <property type="entry name" value="Serralysin-like_metalloprot_C"/>
</dbReference>
<feature type="domain" description="LTD" evidence="8">
    <location>
        <begin position="1151"/>
        <end position="1349"/>
    </location>
</feature>
<dbReference type="PRINTS" id="PR00313">
    <property type="entry name" value="CABNDNGRPT"/>
</dbReference>
<keyword evidence="3" id="KW-0732">Signal</keyword>
<dbReference type="Proteomes" id="UP001442494">
    <property type="component" value="Unassembled WGS sequence"/>
</dbReference>
<name>A0ABV0JMJ0_9CYAN</name>
<dbReference type="SMART" id="SM00710">
    <property type="entry name" value="PbH1"/>
    <property type="match status" value="10"/>
</dbReference>
<dbReference type="InterPro" id="IPR025592">
    <property type="entry name" value="DUF4347"/>
</dbReference>
<keyword evidence="7" id="KW-0472">Membrane</keyword>
<dbReference type="InterPro" id="IPR003995">
    <property type="entry name" value="RTX_toxin_determinant-A"/>
</dbReference>
<sequence length="2778" mass="282591">MQFQNNSTANQEPSSSTETANKEILFIDATVEDYQSLAAGVKAGTEVVILDSVRDGIAQITEVLAGRTDIASVHIVSHGSEANLQLGSTQVNSNNLEAYTNSLQQWANALTPDADILLYGCNVAGGETGAAFVQQLSQLTGADVAASNDVTGSAGLGGDWDLEVATGKIEAPLVFKPEAMQTYKSILPAISLTSGGSYSQNFNTLSTTGTNNTWNNDSTIPGWYSNRALYLASDGGSTTGGLYSYGTSGSSDRALGAIASASADPVIWGVRLVNNTGSTLTSLNIAYTIEQWRAVNSSQTTNFQYKVGASSISETGYADFDALDIVSVNNTNTGAVDGNSASNRTILTQTLGGFSVNNGQEIWLRWNDPDNSGFDHGLAIDDFSISVPGTVTNNPPNITLPGAAVSYTENAAATVIDSTATVIDTDSLNFDTGKLTVDFTAGGTASDRLAIRNQGNGAGQIGLDGTIVKYGGVQIGTFKGGTGTTPLVITFNANATLDAATALLQNITYQNASDNPSTTPRTVRFIVTDGDGGTSTVVTETINVTAVNDAPIIGASVVKYDGSLNTTPNTQGFSYLSLGSATQTASGGATTLDTTANPGTYAGYFANNVPTLDRTTGYTVSFTAQVLSENHTTSTADKNGDGIADRAGFSIIVLSSDKKGIELGFWDNEIWAQEDGTTQANPSTNPSASNNQLLFTHAEGATFNTTTGLIPYQLTVVGDTYTLSTGGTTILSGKLRDYTAATATPDPYETPNLIFLGDDTTSASARVNLSGVSVTTNSSFAPQTVAEDTDLSITGVSVFDVDAGNTAITVTLEVNNGALTVNSTGLTVNGNGTGTVTLTGSQSQINANLAAANGLLYKGNQDFNGSDTLKITANDGAATSNIKTIPITVTSANDAPVLNNTGSPALTAIDEDVALASNNGTLVSDVIASGAGGNPITDADAGAVEGIAVIEVDNTNGTWQYSTDGGSSWNNFVVSGAAATVLKDTTSDRIRFVPNPDFNGITPGITFRAWDASDGLASGTTNVNPGAGGGASSFSIATETTSIIINSVNDAPSFTSGGNQNAIAGSGLQTVAGWASNFNPGATESTQSVDSYIVNVTSNPGIFATPPTIDPLTGNLTYTPTATIGTATTATVQVQVKDNGGTANGGVDTSVAQTFQITVNPGTPTVSIQAVDADAAEAGANTGNYQITRTGNTTGNLTVKFAVSNNSASSGDYTLTDSNGNAIAISNGIATVTLLAGQESFNITLTAVNDIQAEAAETLKLDLVADGAYAIASSQNTATVTIQQNDTVVINTNDSGEGSLRQAIINANAFSGTNTIGFQIGSGLQTITPLSALPTINDSVIIDGTTQPGFSGTPIIQLSGSGTGAGLTITAGDSTVRGLIINRFQDGIELSGGGNNVIAGNFIGTNAAGNAVAGNSRWGVFINGSSNNIIGGTTAGTRNIISGNSVGLFVTGSGNQIQGNYIGTDVTGNVDLGNTADGITIQGTNNIIGGTTTGARNVISGNNQNGVSISQVGSSGNQVLGNYIGTNAAGTADLGNTLNGIEIQYAPNNIIGGTTAGAGNVISGNNSNGIWITGNTATGNRVQGNYIGTNADGSSALGNTFRGVWLTDANDNTIGGTAAGTGNAIAFNGQQGVLVSSGIGNGILGNSIFSNTDLGIDLGGISVTANDVGDGDTGANNLQNFPLLTSAVFNGANTTVTGTFNSNPNATFRLEFFSNTALDASGNGEGRTFLGFTNVTTDASGNGSFTANLATVALGNFITATATNSNNTSEFSTGVAVTTVVSINAIDATAAESATDTGIYQITRTGTTGNLTVNLAVDGSSSASGDDYNLSSGGLSVVIPDGQSFVNVTLTAVDDTLPELAETLRLNLATGAGYTIDTDNNNATVAIASNDTIQYAITTAYPTLIEGDTGKQTATFTVTRNGGIGVASTVDYAIGGTATSGTDYNNILVSGGGTALSGTINFAAGETTKTITLDVLGDTTFEANENISVTLSNPNLTAAPESSTITTAIGQVAVVNDEKQPTISINDVNVIEGNSGTTNASYTISLFNASSETVTVNYATSNTTATTVDGDYTSVTSTPITFNPGEITKTIMVAVNGDNKFEPNETFNVNLTGATNATIAKGTGVATITNDDNQPTISINDVSVTEGNNDTTNASFTISLSDASSETVTVNYATSDGTATTVDGDYTGVTSTPITFNPGETTKTITVAIKGDNKFETNETFNVNLSGATNATIADNTGVGTITNDDNQPQISIDDVSITEGNDGTVNAIFTVSLSNPSSLPVRINYATANNTAIASSDYTTTNGTLTFNAGVTTQTISVPVIGELASEATESFFVNLSNPINATIADNQGIGTIIDNDAAGFTISPISGNTTEAGGKATFTVKLNSAPTADVTIGLTSSDTTEGKVSASSLTFSANNWNIAQTVTVTGADDAIADGNIPYSIITAPVVSTDSKYNNLNPNDVAVTNIDNDTAGFTITPARRLQTTEAGGQASFTVKLNSQPTANVTFGLVSSDTTEGISTSSLTFTPNNWNIAQTVTVTGVDDAVVDGNIAYKILTKPAVSADSKYNRLNPVNVAVRNADNDTAEFNVINGTLVSETLVGTTQSDRIYGFGGHDTISAGLGNDQIYGDDGNDTLIGDISNNLVAGGDDLIYGGTGSDRIYGNDGNDFLYGESGNDLIFGDSGNDLLRGGLGNDVVTGGTGRDTFVFARGEGTDIIQDFQIGSDFIGLAGGLSLGQLLITQRSSQTVITNNSNGELLAALNNVNAATFQSYASSTFVTI</sequence>
<dbReference type="PANTHER" id="PTHR46682">
    <property type="entry name" value="ADHESION G-PROTEIN COUPLED RECEPTOR V1"/>
    <property type="match status" value="1"/>
</dbReference>
<dbReference type="InterPro" id="IPR026919">
    <property type="entry name" value="ADGRV1"/>
</dbReference>
<dbReference type="InterPro" id="IPR006626">
    <property type="entry name" value="PbH1"/>
</dbReference>
<evidence type="ECO:0000259" key="8">
    <source>
        <dbReference type="PROSITE" id="PS51841"/>
    </source>
</evidence>
<organism evidence="9 10">
    <name type="scientific">Funiculus sociatus GB2-A5</name>
    <dbReference type="NCBI Taxonomy" id="2933946"/>
    <lineage>
        <taxon>Bacteria</taxon>
        <taxon>Bacillati</taxon>
        <taxon>Cyanobacteriota</taxon>
        <taxon>Cyanophyceae</taxon>
        <taxon>Coleofasciculales</taxon>
        <taxon>Coleofasciculaceae</taxon>
        <taxon>Funiculus</taxon>
    </lineage>
</organism>
<dbReference type="InterPro" id="IPR003644">
    <property type="entry name" value="Calx_beta"/>
</dbReference>
<dbReference type="PRINTS" id="PR01488">
    <property type="entry name" value="RTXTOXINA"/>
</dbReference>
<evidence type="ECO:0000256" key="2">
    <source>
        <dbReference type="ARBA" id="ARBA00022656"/>
    </source>
</evidence>
<evidence type="ECO:0000256" key="5">
    <source>
        <dbReference type="ARBA" id="ARBA00022837"/>
    </source>
</evidence>
<evidence type="ECO:0000256" key="3">
    <source>
        <dbReference type="ARBA" id="ARBA00022729"/>
    </source>
</evidence>
<protein>
    <submittedName>
        <fullName evidence="9">DUF4347 domain-containing protein</fullName>
    </submittedName>
</protein>
<evidence type="ECO:0000256" key="6">
    <source>
        <dbReference type="ARBA" id="ARBA00023026"/>
    </source>
</evidence>
<evidence type="ECO:0000313" key="10">
    <source>
        <dbReference type="Proteomes" id="UP001442494"/>
    </source>
</evidence>
<evidence type="ECO:0000313" key="9">
    <source>
        <dbReference type="EMBL" id="MEP0864647.1"/>
    </source>
</evidence>
<dbReference type="Pfam" id="PF00353">
    <property type="entry name" value="HemolysinCabind"/>
    <property type="match status" value="3"/>
</dbReference>
<dbReference type="SMART" id="SM00237">
    <property type="entry name" value="Calx_beta"/>
    <property type="match status" value="4"/>
</dbReference>
<dbReference type="InterPro" id="IPR018511">
    <property type="entry name" value="Hemolysin-typ_Ca-bd_CS"/>
</dbReference>
<dbReference type="SUPFAM" id="SSF141072">
    <property type="entry name" value="CalX-like"/>
    <property type="match status" value="6"/>
</dbReference>
<proteinExistence type="predicted"/>
<dbReference type="RefSeq" id="WP_190421661.1">
    <property type="nucleotide sequence ID" value="NZ_JAMPKK010000015.1"/>
</dbReference>
<evidence type="ECO:0000256" key="1">
    <source>
        <dbReference type="ARBA" id="ARBA00004370"/>
    </source>
</evidence>
<comment type="caution">
    <text evidence="9">The sequence shown here is derived from an EMBL/GenBank/DDBJ whole genome shotgun (WGS) entry which is preliminary data.</text>
</comment>
<evidence type="ECO:0000256" key="7">
    <source>
        <dbReference type="ARBA" id="ARBA00023136"/>
    </source>
</evidence>
<keyword evidence="5" id="KW-0106">Calcium</keyword>
<reference evidence="9 10" key="1">
    <citation type="submission" date="2022-04" db="EMBL/GenBank/DDBJ databases">
        <title>Positive selection, recombination, and allopatry shape intraspecific diversity of widespread and dominant cyanobacteria.</title>
        <authorList>
            <person name="Wei J."/>
            <person name="Shu W."/>
            <person name="Hu C."/>
        </authorList>
    </citation>
    <scope>NUCLEOTIDE SEQUENCE [LARGE SCALE GENOMIC DNA]</scope>
    <source>
        <strain evidence="9 10">GB2-A5</strain>
    </source>
</reference>
<keyword evidence="4" id="KW-0677">Repeat</keyword>
<dbReference type="PROSITE" id="PS51841">
    <property type="entry name" value="LTD"/>
    <property type="match status" value="1"/>
</dbReference>
<keyword evidence="10" id="KW-1185">Reference proteome</keyword>
<dbReference type="InterPro" id="IPR001322">
    <property type="entry name" value="Lamin_tail_dom"/>
</dbReference>
<keyword evidence="6" id="KW-0843">Virulence</keyword>
<keyword evidence="2" id="KW-0800">Toxin</keyword>
<evidence type="ECO:0000256" key="4">
    <source>
        <dbReference type="ARBA" id="ARBA00022737"/>
    </source>
</evidence>
<dbReference type="EMBL" id="JAMPKK010000015">
    <property type="protein sequence ID" value="MEP0864647.1"/>
    <property type="molecule type" value="Genomic_DNA"/>
</dbReference>
<dbReference type="SUPFAM" id="SSF51120">
    <property type="entry name" value="beta-Roll"/>
    <property type="match status" value="1"/>
</dbReference>
<gene>
    <name evidence="9" type="ORF">NDI37_09210</name>
</gene>
<dbReference type="Pfam" id="PF14252">
    <property type="entry name" value="DUF4347"/>
    <property type="match status" value="1"/>
</dbReference>
<accession>A0ABV0JMJ0</accession>
<dbReference type="PANTHER" id="PTHR46682:SF1">
    <property type="entry name" value="ADHESION G-PROTEIN COUPLED RECEPTOR V1"/>
    <property type="match status" value="1"/>
</dbReference>
<dbReference type="InterPro" id="IPR038081">
    <property type="entry name" value="CalX-like_sf"/>
</dbReference>
<dbReference type="PROSITE" id="PS00330">
    <property type="entry name" value="HEMOLYSIN_CALCIUM"/>
    <property type="match status" value="1"/>
</dbReference>
<dbReference type="InterPro" id="IPR001343">
    <property type="entry name" value="Hemolysn_Ca-bd"/>
</dbReference>
<dbReference type="Gene3D" id="2.60.40.2030">
    <property type="match status" value="6"/>
</dbReference>
<comment type="subcellular location">
    <subcellularLocation>
        <location evidence="1">Membrane</location>
    </subcellularLocation>
</comment>